<feature type="compositionally biased region" description="Polar residues" evidence="1">
    <location>
        <begin position="9"/>
        <end position="18"/>
    </location>
</feature>
<feature type="region of interest" description="Disordered" evidence="1">
    <location>
        <begin position="35"/>
        <end position="70"/>
    </location>
</feature>
<protein>
    <submittedName>
        <fullName evidence="2">Uncharacterized protein</fullName>
    </submittedName>
</protein>
<evidence type="ECO:0000256" key="1">
    <source>
        <dbReference type="SAM" id="MobiDB-lite"/>
    </source>
</evidence>
<accession>A0AAN9NPB4</accession>
<dbReference type="EMBL" id="JAYMYR010000003">
    <property type="protein sequence ID" value="KAK7374094.1"/>
    <property type="molecule type" value="Genomic_DNA"/>
</dbReference>
<comment type="caution">
    <text evidence="2">The sequence shown here is derived from an EMBL/GenBank/DDBJ whole genome shotgun (WGS) entry which is preliminary data.</text>
</comment>
<keyword evidence="3" id="KW-1185">Reference proteome</keyword>
<reference evidence="2 3" key="1">
    <citation type="submission" date="2024-01" db="EMBL/GenBank/DDBJ databases">
        <title>The genomes of 5 underutilized Papilionoideae crops provide insights into root nodulation and disease resistanc.</title>
        <authorList>
            <person name="Jiang F."/>
        </authorList>
    </citation>
    <scope>NUCLEOTIDE SEQUENCE [LARGE SCALE GENOMIC DNA]</scope>
    <source>
        <strain evidence="2">JINMINGXINNONG_FW02</strain>
        <tissue evidence="2">Leaves</tissue>
    </source>
</reference>
<evidence type="ECO:0000313" key="3">
    <source>
        <dbReference type="Proteomes" id="UP001374584"/>
    </source>
</evidence>
<feature type="region of interest" description="Disordered" evidence="1">
    <location>
        <begin position="1"/>
        <end position="21"/>
    </location>
</feature>
<evidence type="ECO:0000313" key="2">
    <source>
        <dbReference type="EMBL" id="KAK7374094.1"/>
    </source>
</evidence>
<dbReference type="AlphaFoldDB" id="A0AAN9NPB4"/>
<feature type="compositionally biased region" description="Basic and acidic residues" evidence="1">
    <location>
        <begin position="35"/>
        <end position="49"/>
    </location>
</feature>
<sequence>MPWEEELKSNSVSQSGTIPSFEGWIGMPVACSWKEQRDNGGREGNEPSPHRLARIAIAAGPSPDPRRISR</sequence>
<proteinExistence type="predicted"/>
<dbReference type="Proteomes" id="UP001374584">
    <property type="component" value="Unassembled WGS sequence"/>
</dbReference>
<gene>
    <name evidence="2" type="ORF">VNO80_07520</name>
</gene>
<name>A0AAN9NPB4_PHACN</name>
<organism evidence="2 3">
    <name type="scientific">Phaseolus coccineus</name>
    <name type="common">Scarlet runner bean</name>
    <name type="synonym">Phaseolus multiflorus</name>
    <dbReference type="NCBI Taxonomy" id="3886"/>
    <lineage>
        <taxon>Eukaryota</taxon>
        <taxon>Viridiplantae</taxon>
        <taxon>Streptophyta</taxon>
        <taxon>Embryophyta</taxon>
        <taxon>Tracheophyta</taxon>
        <taxon>Spermatophyta</taxon>
        <taxon>Magnoliopsida</taxon>
        <taxon>eudicotyledons</taxon>
        <taxon>Gunneridae</taxon>
        <taxon>Pentapetalae</taxon>
        <taxon>rosids</taxon>
        <taxon>fabids</taxon>
        <taxon>Fabales</taxon>
        <taxon>Fabaceae</taxon>
        <taxon>Papilionoideae</taxon>
        <taxon>50 kb inversion clade</taxon>
        <taxon>NPAAA clade</taxon>
        <taxon>indigoferoid/millettioid clade</taxon>
        <taxon>Phaseoleae</taxon>
        <taxon>Phaseolus</taxon>
    </lineage>
</organism>